<reference evidence="3" key="2">
    <citation type="submission" date="2025-08" db="UniProtKB">
        <authorList>
            <consortium name="RefSeq"/>
        </authorList>
    </citation>
    <scope>IDENTIFICATION</scope>
    <source>
        <tissue evidence="3">Etiolated seedlings</tissue>
    </source>
</reference>
<dbReference type="eggNOG" id="ENOG502QTKH">
    <property type="taxonomic scope" value="Eukaryota"/>
</dbReference>
<protein>
    <submittedName>
        <fullName evidence="3">F-box protein At5g39460 isoform X1</fullName>
    </submittedName>
</protein>
<evidence type="ECO:0000313" key="3">
    <source>
        <dbReference type="RefSeq" id="XP_004503907.1"/>
    </source>
</evidence>
<dbReference type="SMART" id="SM00256">
    <property type="entry name" value="FBOX"/>
    <property type="match status" value="1"/>
</dbReference>
<dbReference type="RefSeq" id="XP_004503907.1">
    <property type="nucleotide sequence ID" value="XM_004503850.3"/>
</dbReference>
<sequence length="662" mass="75795">MFLPYPRDSSLLLYLPDDVFATVSRFLLPREVFNLSLCCKSLYALASSEKVWLNQCDILCIVSHKDLVDWRVFVSSYKALCRFLLSVKPLLGIWVQQNPELGNLVCVMPGFVSVIGCRIIPQEIPPLGIQHGPILWSCVFEIICDFDGSTMFFLHGREESGIECVYHGSLKCVNRFCNLLLLEVESMKKDNEAMVPFSKLGFRDRKKLLEVTTSQVRLEVPDVEIRSLFPRSRDDFANFEEDLVLLKERREFLIQMTQMNKLDSIHIENKENSQREVVGSMQLLEVDDISTKSRDYSKAFSFPPHNENGHTQCIKRKSIGGYFWSSFKHIIGISSSIDDNVVNIDQQHNMVMETRHDRRTSTIDCSIVNNDQQHNTIVGTRSHQRFDQKHNTIEETRDDRTSTIDCSVVNIDHQHSTNHEKKHARIQEFLRSSDSLRLTLRALNAKLSSFRGWPNMNKNWFALYKMPLQVPTKNQDYAGLWGGTFGWHHKKPSTNKPKMALFFLMLSYEESKGQKLLIGTKILEGTNYALHPNGSSMFIVNINEPSCDPFPWNNDRDSLSLNAEHAFLGEGIANGYGFKYPGSKPGSLFVFQNGTIAFVWKESRDVLTLQRVNLQELLKKGERIASLPPINNFSYLMKSNLNVFTSFSSTSIWSSSPKFGLP</sequence>
<dbReference type="PANTHER" id="PTHR31370:SF2">
    <property type="entry name" value="OS08G0105100 PROTEIN"/>
    <property type="match status" value="1"/>
</dbReference>
<dbReference type="PROSITE" id="PS50181">
    <property type="entry name" value="FBOX"/>
    <property type="match status" value="1"/>
</dbReference>
<accession>A0A1S2YF57</accession>
<name>A0A1S2YF57_CICAR</name>
<feature type="domain" description="F-box" evidence="1">
    <location>
        <begin position="9"/>
        <end position="55"/>
    </location>
</feature>
<keyword evidence="2" id="KW-1185">Reference proteome</keyword>
<evidence type="ECO:0000313" key="2">
    <source>
        <dbReference type="Proteomes" id="UP000087171"/>
    </source>
</evidence>
<gene>
    <name evidence="3" type="primary">LOC101507833</name>
</gene>
<dbReference type="Pfam" id="PF00646">
    <property type="entry name" value="F-box"/>
    <property type="match status" value="1"/>
</dbReference>
<reference evidence="2" key="1">
    <citation type="journal article" date="2013" name="Nat. Biotechnol.">
        <title>Draft genome sequence of chickpea (Cicer arietinum) provides a resource for trait improvement.</title>
        <authorList>
            <person name="Varshney R.K."/>
            <person name="Song C."/>
            <person name="Saxena R.K."/>
            <person name="Azam S."/>
            <person name="Yu S."/>
            <person name="Sharpe A.G."/>
            <person name="Cannon S."/>
            <person name="Baek J."/>
            <person name="Rosen B.D."/>
            <person name="Tar'an B."/>
            <person name="Millan T."/>
            <person name="Zhang X."/>
            <person name="Ramsay L.D."/>
            <person name="Iwata A."/>
            <person name="Wang Y."/>
            <person name="Nelson W."/>
            <person name="Farmer A.D."/>
            <person name="Gaur P.M."/>
            <person name="Soderlund C."/>
            <person name="Penmetsa R.V."/>
            <person name="Xu C."/>
            <person name="Bharti A.K."/>
            <person name="He W."/>
            <person name="Winter P."/>
            <person name="Zhao S."/>
            <person name="Hane J.K."/>
            <person name="Carrasquilla-Garcia N."/>
            <person name="Condie J.A."/>
            <person name="Upadhyaya H.D."/>
            <person name="Luo M.C."/>
            <person name="Thudi M."/>
            <person name="Gowda C.L."/>
            <person name="Singh N.P."/>
            <person name="Lichtenzveig J."/>
            <person name="Gali K.K."/>
            <person name="Rubio J."/>
            <person name="Nadarajan N."/>
            <person name="Dolezel J."/>
            <person name="Bansal K.C."/>
            <person name="Xu X."/>
            <person name="Edwards D."/>
            <person name="Zhang G."/>
            <person name="Kahl G."/>
            <person name="Gil J."/>
            <person name="Singh K.B."/>
            <person name="Datta S.K."/>
            <person name="Jackson S.A."/>
            <person name="Wang J."/>
            <person name="Cook D.R."/>
        </authorList>
    </citation>
    <scope>NUCLEOTIDE SEQUENCE [LARGE SCALE GENOMIC DNA]</scope>
    <source>
        <strain evidence="2">cv. CDC Frontier</strain>
    </source>
</reference>
<proteinExistence type="predicted"/>
<dbReference type="InterPro" id="IPR036047">
    <property type="entry name" value="F-box-like_dom_sf"/>
</dbReference>
<dbReference type="OrthoDB" id="1371126at2759"/>
<dbReference type="SUPFAM" id="SSF81383">
    <property type="entry name" value="F-box domain"/>
    <property type="match status" value="1"/>
</dbReference>
<evidence type="ECO:0000259" key="1">
    <source>
        <dbReference type="PROSITE" id="PS50181"/>
    </source>
</evidence>
<dbReference type="AlphaFoldDB" id="A0A1S2YF57"/>
<dbReference type="Proteomes" id="UP000087171">
    <property type="component" value="Chromosome Ca6"/>
</dbReference>
<dbReference type="InterPro" id="IPR001810">
    <property type="entry name" value="F-box_dom"/>
</dbReference>
<dbReference type="PaxDb" id="3827-XP_004503907.1"/>
<dbReference type="InterPro" id="IPR040275">
    <property type="entry name" value="At5g39450-like"/>
</dbReference>
<dbReference type="PANTHER" id="PTHR31370">
    <property type="entry name" value="F-BOX PROTEIN FAMILY-LIKE"/>
    <property type="match status" value="1"/>
</dbReference>
<organism evidence="2 3">
    <name type="scientific">Cicer arietinum</name>
    <name type="common">Chickpea</name>
    <name type="synonym">Garbanzo</name>
    <dbReference type="NCBI Taxonomy" id="3827"/>
    <lineage>
        <taxon>Eukaryota</taxon>
        <taxon>Viridiplantae</taxon>
        <taxon>Streptophyta</taxon>
        <taxon>Embryophyta</taxon>
        <taxon>Tracheophyta</taxon>
        <taxon>Spermatophyta</taxon>
        <taxon>Magnoliopsida</taxon>
        <taxon>eudicotyledons</taxon>
        <taxon>Gunneridae</taxon>
        <taxon>Pentapetalae</taxon>
        <taxon>rosids</taxon>
        <taxon>fabids</taxon>
        <taxon>Fabales</taxon>
        <taxon>Fabaceae</taxon>
        <taxon>Papilionoideae</taxon>
        <taxon>50 kb inversion clade</taxon>
        <taxon>NPAAA clade</taxon>
        <taxon>Hologalegina</taxon>
        <taxon>IRL clade</taxon>
        <taxon>Cicereae</taxon>
        <taxon>Cicer</taxon>
    </lineage>
</organism>